<dbReference type="AlphaFoldDB" id="A0A1I7XJV5"/>
<accession>A0A1I7XJV5</accession>
<feature type="region of interest" description="Disordered" evidence="1">
    <location>
        <begin position="42"/>
        <end position="61"/>
    </location>
</feature>
<dbReference type="WBParaSite" id="Hba_17591">
    <property type="protein sequence ID" value="Hba_17591"/>
    <property type="gene ID" value="Hba_17591"/>
</dbReference>
<dbReference type="Proteomes" id="UP000095283">
    <property type="component" value="Unplaced"/>
</dbReference>
<reference evidence="3" key="1">
    <citation type="submission" date="2016-11" db="UniProtKB">
        <authorList>
            <consortium name="WormBaseParasite"/>
        </authorList>
    </citation>
    <scope>IDENTIFICATION</scope>
</reference>
<organism evidence="2 3">
    <name type="scientific">Heterorhabditis bacteriophora</name>
    <name type="common">Entomopathogenic nematode worm</name>
    <dbReference type="NCBI Taxonomy" id="37862"/>
    <lineage>
        <taxon>Eukaryota</taxon>
        <taxon>Metazoa</taxon>
        <taxon>Ecdysozoa</taxon>
        <taxon>Nematoda</taxon>
        <taxon>Chromadorea</taxon>
        <taxon>Rhabditida</taxon>
        <taxon>Rhabditina</taxon>
        <taxon>Rhabditomorpha</taxon>
        <taxon>Strongyloidea</taxon>
        <taxon>Heterorhabditidae</taxon>
        <taxon>Heterorhabditis</taxon>
    </lineage>
</organism>
<keyword evidence="2" id="KW-1185">Reference proteome</keyword>
<name>A0A1I7XJV5_HETBA</name>
<proteinExistence type="predicted"/>
<evidence type="ECO:0000313" key="3">
    <source>
        <dbReference type="WBParaSite" id="Hba_17591"/>
    </source>
</evidence>
<sequence length="61" mass="7187">MRGNFFTSYLKHFALFNQLSSLTNIYFGWPFLNTYPSDEFDKKKEKEMETPPGHGEEPILP</sequence>
<protein>
    <submittedName>
        <fullName evidence="3">Uncharacterized protein</fullName>
    </submittedName>
</protein>
<evidence type="ECO:0000256" key="1">
    <source>
        <dbReference type="SAM" id="MobiDB-lite"/>
    </source>
</evidence>
<evidence type="ECO:0000313" key="2">
    <source>
        <dbReference type="Proteomes" id="UP000095283"/>
    </source>
</evidence>